<evidence type="ECO:0000313" key="2">
    <source>
        <dbReference type="Proteomes" id="UP000735302"/>
    </source>
</evidence>
<dbReference type="AlphaFoldDB" id="A0AAV4CQP6"/>
<gene>
    <name evidence="1" type="ORF">PoB_006071800</name>
</gene>
<reference evidence="1 2" key="1">
    <citation type="journal article" date="2021" name="Elife">
        <title>Chloroplast acquisition without the gene transfer in kleptoplastic sea slugs, Plakobranchus ocellatus.</title>
        <authorList>
            <person name="Maeda T."/>
            <person name="Takahashi S."/>
            <person name="Yoshida T."/>
            <person name="Shimamura S."/>
            <person name="Takaki Y."/>
            <person name="Nagai Y."/>
            <person name="Toyoda A."/>
            <person name="Suzuki Y."/>
            <person name="Arimoto A."/>
            <person name="Ishii H."/>
            <person name="Satoh N."/>
            <person name="Nishiyama T."/>
            <person name="Hasebe M."/>
            <person name="Maruyama T."/>
            <person name="Minagawa J."/>
            <person name="Obokata J."/>
            <person name="Shigenobu S."/>
        </authorList>
    </citation>
    <scope>NUCLEOTIDE SEQUENCE [LARGE SCALE GENOMIC DNA]</scope>
</reference>
<proteinExistence type="predicted"/>
<keyword evidence="2" id="KW-1185">Reference proteome</keyword>
<evidence type="ECO:0000313" key="1">
    <source>
        <dbReference type="EMBL" id="GFO34213.1"/>
    </source>
</evidence>
<comment type="caution">
    <text evidence="1">The sequence shown here is derived from an EMBL/GenBank/DDBJ whole genome shotgun (WGS) entry which is preliminary data.</text>
</comment>
<sequence>MPDYKYGINFKLQEEENILKTATKGLIDVGNEGHGGVDDEQQIHINTNDSDDGLLDDPQTNDDRMMKVVIVDSLTIARQTVMRMMKGCGRGAMLQTASLC</sequence>
<dbReference type="EMBL" id="BLXT01006878">
    <property type="protein sequence ID" value="GFO34213.1"/>
    <property type="molecule type" value="Genomic_DNA"/>
</dbReference>
<accession>A0AAV4CQP6</accession>
<evidence type="ECO:0008006" key="3">
    <source>
        <dbReference type="Google" id="ProtNLM"/>
    </source>
</evidence>
<protein>
    <recommendedName>
        <fullName evidence="3">Response regulatory domain-containing protein</fullName>
    </recommendedName>
</protein>
<organism evidence="1 2">
    <name type="scientific">Plakobranchus ocellatus</name>
    <dbReference type="NCBI Taxonomy" id="259542"/>
    <lineage>
        <taxon>Eukaryota</taxon>
        <taxon>Metazoa</taxon>
        <taxon>Spiralia</taxon>
        <taxon>Lophotrochozoa</taxon>
        <taxon>Mollusca</taxon>
        <taxon>Gastropoda</taxon>
        <taxon>Heterobranchia</taxon>
        <taxon>Euthyneura</taxon>
        <taxon>Panpulmonata</taxon>
        <taxon>Sacoglossa</taxon>
        <taxon>Placobranchoidea</taxon>
        <taxon>Plakobranchidae</taxon>
        <taxon>Plakobranchus</taxon>
    </lineage>
</organism>
<dbReference type="Proteomes" id="UP000735302">
    <property type="component" value="Unassembled WGS sequence"/>
</dbReference>
<name>A0AAV4CQP6_9GAST</name>